<sequence length="358" mass="40784">MNEMDFAILALLIMVPAVFVIALFWSQHYEIDESGNKRLKPVTTLFELNAMTGASNQKLLWMSIVIPFLYFLEFGFLAWWGSTPDYSAKGFVEFLRISSLPLGLLSLCLPLSLLVLRLHSTKQTAEQINITRVKNNADAFYAHRKAMIEYFALFPEKKYTGELIGRFEAHPSLHMHFFSTSSTQRGVEPINNEKKNSCIQLLNEIKESLMAFMNVNNDIAVRKGALIKACDYVYVLGDMLFLSIISEQIKSGSSSRVVLGLPGNSNNKTITFVGKTRLSLIAAFFYEIDYVQILFNFSGIPYDFSRLRDMPFHIKNDYVHASRPYYGDYKTVIEHLDSESAVTSKIREEEERRAPSAV</sequence>
<feature type="transmembrane region" description="Helical" evidence="1">
    <location>
        <begin position="6"/>
        <end position="25"/>
    </location>
</feature>
<reference evidence="2 3" key="1">
    <citation type="submission" date="2018-08" db="EMBL/GenBank/DDBJ databases">
        <title>Recombination of ecologically and evolutionarily significant loci maintains genetic cohesion in the Pseudomonas syringae species complex.</title>
        <authorList>
            <person name="Dillon M."/>
            <person name="Thakur S."/>
            <person name="Almeida R.N.D."/>
            <person name="Weir B.S."/>
            <person name="Guttman D.S."/>
        </authorList>
    </citation>
    <scope>NUCLEOTIDE SEQUENCE [LARGE SCALE GENOMIC DNA]</scope>
    <source>
        <strain evidence="2 3">ICMP 3263</strain>
    </source>
</reference>
<dbReference type="Proteomes" id="UP000279173">
    <property type="component" value="Unassembled WGS sequence"/>
</dbReference>
<dbReference type="AlphaFoldDB" id="A0A3M6D6B7"/>
<proteinExistence type="predicted"/>
<accession>A0A3M6D6B7</accession>
<evidence type="ECO:0000313" key="2">
    <source>
        <dbReference type="EMBL" id="RMV51688.1"/>
    </source>
</evidence>
<evidence type="ECO:0000313" key="3">
    <source>
        <dbReference type="Proteomes" id="UP000279173"/>
    </source>
</evidence>
<organism evidence="2 3">
    <name type="scientific">Pseudomonas syringae pv. helianthi</name>
    <dbReference type="NCBI Taxonomy" id="251654"/>
    <lineage>
        <taxon>Bacteria</taxon>
        <taxon>Pseudomonadati</taxon>
        <taxon>Pseudomonadota</taxon>
        <taxon>Gammaproteobacteria</taxon>
        <taxon>Pseudomonadales</taxon>
        <taxon>Pseudomonadaceae</taxon>
        <taxon>Pseudomonas</taxon>
    </lineage>
</organism>
<feature type="transmembrane region" description="Helical" evidence="1">
    <location>
        <begin position="94"/>
        <end position="116"/>
    </location>
</feature>
<feature type="transmembrane region" description="Helical" evidence="1">
    <location>
        <begin position="59"/>
        <end position="82"/>
    </location>
</feature>
<evidence type="ECO:0000256" key="1">
    <source>
        <dbReference type="SAM" id="Phobius"/>
    </source>
</evidence>
<keyword evidence="1" id="KW-1133">Transmembrane helix</keyword>
<name>A0A3M6D6B7_9PSED</name>
<gene>
    <name evidence="2" type="ORF">ALP10_01494</name>
</gene>
<protein>
    <submittedName>
        <fullName evidence="2">Uncharacterized protein</fullName>
    </submittedName>
</protein>
<keyword evidence="1" id="KW-0472">Membrane</keyword>
<dbReference type="EMBL" id="RBUT01000041">
    <property type="protein sequence ID" value="RMV51688.1"/>
    <property type="molecule type" value="Genomic_DNA"/>
</dbReference>
<keyword evidence="1" id="KW-0812">Transmembrane</keyword>
<comment type="caution">
    <text evidence="2">The sequence shown here is derived from an EMBL/GenBank/DDBJ whole genome shotgun (WGS) entry which is preliminary data.</text>
</comment>